<dbReference type="PROSITE" id="PS51257">
    <property type="entry name" value="PROKAR_LIPOPROTEIN"/>
    <property type="match status" value="1"/>
</dbReference>
<evidence type="ECO:0000256" key="1">
    <source>
        <dbReference type="SAM" id="Phobius"/>
    </source>
</evidence>
<keyword evidence="3" id="KW-1185">Reference proteome</keyword>
<evidence type="ECO:0000313" key="3">
    <source>
        <dbReference type="Proteomes" id="UP000499080"/>
    </source>
</evidence>
<accession>A0A4Y2J1B0</accession>
<keyword evidence="1" id="KW-0812">Transmembrane</keyword>
<gene>
    <name evidence="2" type="ORF">AVEN_30706_1</name>
</gene>
<name>A0A4Y2J1B0_ARAVE</name>
<dbReference type="AlphaFoldDB" id="A0A4Y2J1B0"/>
<feature type="transmembrane region" description="Helical" evidence="1">
    <location>
        <begin position="17"/>
        <end position="38"/>
    </location>
</feature>
<reference evidence="2 3" key="1">
    <citation type="journal article" date="2019" name="Sci. Rep.">
        <title>Orb-weaving spider Araneus ventricosus genome elucidates the spidroin gene catalogue.</title>
        <authorList>
            <person name="Kono N."/>
            <person name="Nakamura H."/>
            <person name="Ohtoshi R."/>
            <person name="Moran D.A.P."/>
            <person name="Shinohara A."/>
            <person name="Yoshida Y."/>
            <person name="Fujiwara M."/>
            <person name="Mori M."/>
            <person name="Tomita M."/>
            <person name="Arakawa K."/>
        </authorList>
    </citation>
    <scope>NUCLEOTIDE SEQUENCE [LARGE SCALE GENOMIC DNA]</scope>
</reference>
<dbReference type="Proteomes" id="UP000499080">
    <property type="component" value="Unassembled WGS sequence"/>
</dbReference>
<keyword evidence="1" id="KW-0472">Membrane</keyword>
<comment type="caution">
    <text evidence="2">The sequence shown here is derived from an EMBL/GenBank/DDBJ whole genome shotgun (WGS) entry which is preliminary data.</text>
</comment>
<organism evidence="2 3">
    <name type="scientific">Araneus ventricosus</name>
    <name type="common">Orbweaver spider</name>
    <name type="synonym">Epeira ventricosa</name>
    <dbReference type="NCBI Taxonomy" id="182803"/>
    <lineage>
        <taxon>Eukaryota</taxon>
        <taxon>Metazoa</taxon>
        <taxon>Ecdysozoa</taxon>
        <taxon>Arthropoda</taxon>
        <taxon>Chelicerata</taxon>
        <taxon>Arachnida</taxon>
        <taxon>Araneae</taxon>
        <taxon>Araneomorphae</taxon>
        <taxon>Entelegynae</taxon>
        <taxon>Araneoidea</taxon>
        <taxon>Araneidae</taxon>
        <taxon>Araneus</taxon>
    </lineage>
</organism>
<protein>
    <submittedName>
        <fullName evidence="2">Uncharacterized protein</fullName>
    </submittedName>
</protein>
<keyword evidence="1" id="KW-1133">Transmembrane helix</keyword>
<dbReference type="EMBL" id="BGPR01003044">
    <property type="protein sequence ID" value="GBM82942.1"/>
    <property type="molecule type" value="Genomic_DNA"/>
</dbReference>
<proteinExistence type="predicted"/>
<evidence type="ECO:0000313" key="2">
    <source>
        <dbReference type="EMBL" id="GBM82942.1"/>
    </source>
</evidence>
<sequence>MVVSSFRTITTLKPFCWWSGFVVGCSTLYGEAVAVFFVRRRLFSCLFLRLLLCFKILFGETRKGGSELPLALTARAMVTNVPLSADVTAPTCLVPFLAISSLASKPLLPQSRQLCRST</sequence>